<dbReference type="RefSeq" id="WP_343809893.1">
    <property type="nucleotide sequence ID" value="NZ_BAAADS010000001.1"/>
</dbReference>
<accession>A0ABP3QIU5</accession>
<evidence type="ECO:0000256" key="1">
    <source>
        <dbReference type="ARBA" id="ARBA00006479"/>
    </source>
</evidence>
<organism evidence="2 3">
    <name type="scientific">Virgibacillus siamensis</name>
    <dbReference type="NCBI Taxonomy" id="480071"/>
    <lineage>
        <taxon>Bacteria</taxon>
        <taxon>Bacillati</taxon>
        <taxon>Bacillota</taxon>
        <taxon>Bacilli</taxon>
        <taxon>Bacillales</taxon>
        <taxon>Bacillaceae</taxon>
        <taxon>Virgibacillus</taxon>
    </lineage>
</organism>
<protein>
    <submittedName>
        <fullName evidence="2">Glucokinase</fullName>
    </submittedName>
</protein>
<dbReference type="SUPFAM" id="SSF53067">
    <property type="entry name" value="Actin-like ATPase domain"/>
    <property type="match status" value="1"/>
</dbReference>
<reference evidence="3" key="1">
    <citation type="journal article" date="2019" name="Int. J. Syst. Evol. Microbiol.">
        <title>The Global Catalogue of Microorganisms (GCM) 10K type strain sequencing project: providing services to taxonomists for standard genome sequencing and annotation.</title>
        <authorList>
            <consortium name="The Broad Institute Genomics Platform"/>
            <consortium name="The Broad Institute Genome Sequencing Center for Infectious Disease"/>
            <person name="Wu L."/>
            <person name="Ma J."/>
        </authorList>
    </citation>
    <scope>NUCLEOTIDE SEQUENCE [LARGE SCALE GENOMIC DNA]</scope>
    <source>
        <strain evidence="3">JCM 15395</strain>
    </source>
</reference>
<comment type="caution">
    <text evidence="2">The sequence shown here is derived from an EMBL/GenBank/DDBJ whole genome shotgun (WGS) entry which is preliminary data.</text>
</comment>
<keyword evidence="3" id="KW-1185">Reference proteome</keyword>
<comment type="similarity">
    <text evidence="1">Belongs to the ROK (NagC/XylR) family.</text>
</comment>
<dbReference type="Pfam" id="PF00480">
    <property type="entry name" value="ROK"/>
    <property type="match status" value="1"/>
</dbReference>
<sequence>MRYAIGIDIGGTKTASGIVNENGDLIQKEVVPSDTSDKESMFSQVATCVEKLMNHSSIPVEEIFGIGAGVPGKVDRENGIAVFQNNLPWKNFPFVERLQDIFGFERMVIDNDVYMAAFAEWKKADLSAEEFFVYITVSTGISSSIIQGGEFLRGAGFAGEIGLIPVPLEKTGWERLEKVAAGPALTKRAQKLYQSDRVTAKDVFTAFYRGDAVAEKLVDDVAASIAHGVYTINSLIDPHKLVFGGSVITHNPVLLKIIRQKLTPYAIEEQMHILNAMEVSQLGSDQGVIGAGLSVFKQWDTLDKQKLVTGEEQK</sequence>
<dbReference type="Gene3D" id="3.30.420.40">
    <property type="match status" value="2"/>
</dbReference>
<dbReference type="PANTHER" id="PTHR18964">
    <property type="entry name" value="ROK (REPRESSOR, ORF, KINASE) FAMILY"/>
    <property type="match status" value="1"/>
</dbReference>
<proteinExistence type="inferred from homology"/>
<name>A0ABP3QIU5_9BACI</name>
<dbReference type="InterPro" id="IPR000600">
    <property type="entry name" value="ROK"/>
</dbReference>
<dbReference type="PANTHER" id="PTHR18964:SF149">
    <property type="entry name" value="BIFUNCTIONAL UDP-N-ACETYLGLUCOSAMINE 2-EPIMERASE_N-ACETYLMANNOSAMINE KINASE"/>
    <property type="match status" value="1"/>
</dbReference>
<evidence type="ECO:0000313" key="3">
    <source>
        <dbReference type="Proteomes" id="UP001500866"/>
    </source>
</evidence>
<dbReference type="Proteomes" id="UP001500866">
    <property type="component" value="Unassembled WGS sequence"/>
</dbReference>
<gene>
    <name evidence="2" type="primary">glcK_2</name>
    <name evidence="2" type="ORF">GCM10009001_04550</name>
</gene>
<dbReference type="EMBL" id="BAAADS010000001">
    <property type="protein sequence ID" value="GAA0591537.1"/>
    <property type="molecule type" value="Genomic_DNA"/>
</dbReference>
<dbReference type="InterPro" id="IPR043129">
    <property type="entry name" value="ATPase_NBD"/>
</dbReference>
<evidence type="ECO:0000313" key="2">
    <source>
        <dbReference type="EMBL" id="GAA0591537.1"/>
    </source>
</evidence>